<feature type="compositionally biased region" description="Polar residues" evidence="1">
    <location>
        <begin position="63"/>
        <end position="81"/>
    </location>
</feature>
<dbReference type="AlphaFoldDB" id="A0A0M3J6S1"/>
<reference evidence="2" key="1">
    <citation type="submission" date="2017-02" db="UniProtKB">
        <authorList>
            <consortium name="WormBaseParasite"/>
        </authorList>
    </citation>
    <scope>IDENTIFICATION</scope>
</reference>
<proteinExistence type="predicted"/>
<evidence type="ECO:0000313" key="2">
    <source>
        <dbReference type="WBParaSite" id="ASIM_0000326201-mRNA-1"/>
    </source>
</evidence>
<organism evidence="2">
    <name type="scientific">Anisakis simplex</name>
    <name type="common">Herring worm</name>
    <dbReference type="NCBI Taxonomy" id="6269"/>
    <lineage>
        <taxon>Eukaryota</taxon>
        <taxon>Metazoa</taxon>
        <taxon>Ecdysozoa</taxon>
        <taxon>Nematoda</taxon>
        <taxon>Chromadorea</taxon>
        <taxon>Rhabditida</taxon>
        <taxon>Spirurina</taxon>
        <taxon>Ascaridomorpha</taxon>
        <taxon>Ascaridoidea</taxon>
        <taxon>Anisakidae</taxon>
        <taxon>Anisakis</taxon>
        <taxon>Anisakis simplex complex</taxon>
    </lineage>
</organism>
<accession>A0A0M3J6S1</accession>
<protein>
    <submittedName>
        <fullName evidence="2">Ovule protein</fullName>
    </submittedName>
</protein>
<dbReference type="WBParaSite" id="ASIM_0000326201-mRNA-1">
    <property type="protein sequence ID" value="ASIM_0000326201-mRNA-1"/>
    <property type="gene ID" value="ASIM_0000326201"/>
</dbReference>
<sequence>LSCMMLFLATLYDVQQLNLSRFFLVKDDTYVDPQGGDDDKSTIVNENQSSQKYARQFDDESPVQPSFDTNGFYQNPTNPFR</sequence>
<evidence type="ECO:0000256" key="1">
    <source>
        <dbReference type="SAM" id="MobiDB-lite"/>
    </source>
</evidence>
<feature type="region of interest" description="Disordered" evidence="1">
    <location>
        <begin position="56"/>
        <end position="81"/>
    </location>
</feature>
<name>A0A0M3J6S1_ANISI</name>